<accession>A0A2T8IHI3</accession>
<sequence length="68" mass="7472">MAFQRNPANGEIPNFNTYSSTAIRQPDGRGRGLPSSDAARHCFPRLRSLGSSLDSNPTPGRKTRTERV</sequence>
<organism evidence="2">
    <name type="scientific">Panicum hallii</name>
    <dbReference type="NCBI Taxonomy" id="206008"/>
    <lineage>
        <taxon>Eukaryota</taxon>
        <taxon>Viridiplantae</taxon>
        <taxon>Streptophyta</taxon>
        <taxon>Embryophyta</taxon>
        <taxon>Tracheophyta</taxon>
        <taxon>Spermatophyta</taxon>
        <taxon>Magnoliopsida</taxon>
        <taxon>Liliopsida</taxon>
        <taxon>Poales</taxon>
        <taxon>Poaceae</taxon>
        <taxon>PACMAD clade</taxon>
        <taxon>Panicoideae</taxon>
        <taxon>Panicodae</taxon>
        <taxon>Paniceae</taxon>
        <taxon>Panicinae</taxon>
        <taxon>Panicum</taxon>
        <taxon>Panicum sect. Panicum</taxon>
    </lineage>
</organism>
<reference evidence="2" key="1">
    <citation type="submission" date="2018-04" db="EMBL/GenBank/DDBJ databases">
        <title>WGS assembly of Panicum hallii.</title>
        <authorList>
            <person name="Lovell J."/>
            <person name="Jenkins J."/>
            <person name="Lowry D."/>
            <person name="Mamidi S."/>
            <person name="Sreedasyam A."/>
            <person name="Weng X."/>
            <person name="Barry K."/>
            <person name="Bonette J."/>
            <person name="Campitelli B."/>
            <person name="Daum C."/>
            <person name="Gordon S."/>
            <person name="Gould B."/>
            <person name="Lipzen A."/>
            <person name="Macqueen A."/>
            <person name="Palacio-Mejia J."/>
            <person name="Plott C."/>
            <person name="Shakirov E."/>
            <person name="Shu S."/>
            <person name="Yoshinaga Y."/>
            <person name="Zane M."/>
            <person name="Rokhsar D."/>
            <person name="Grimwood J."/>
            <person name="Schmutz J."/>
            <person name="Juenger T."/>
        </authorList>
    </citation>
    <scope>NUCLEOTIDE SEQUENCE [LARGE SCALE GENOMIC DNA]</scope>
    <source>
        <strain evidence="2">FIL2</strain>
    </source>
</reference>
<dbReference type="EMBL" id="CM008051">
    <property type="protein sequence ID" value="PVH37131.1"/>
    <property type="molecule type" value="Genomic_DNA"/>
</dbReference>
<feature type="compositionally biased region" description="Polar residues" evidence="1">
    <location>
        <begin position="49"/>
        <end position="58"/>
    </location>
</feature>
<evidence type="ECO:0000256" key="1">
    <source>
        <dbReference type="SAM" id="MobiDB-lite"/>
    </source>
</evidence>
<dbReference type="Gramene" id="PVH37131">
    <property type="protein sequence ID" value="PVH37131"/>
    <property type="gene ID" value="PAHAL_6G253600"/>
</dbReference>
<name>A0A2T8IHI3_9POAL</name>
<protein>
    <submittedName>
        <fullName evidence="2">Uncharacterized protein</fullName>
    </submittedName>
</protein>
<dbReference type="AlphaFoldDB" id="A0A2T8IHI3"/>
<evidence type="ECO:0000313" key="2">
    <source>
        <dbReference type="EMBL" id="PVH37131.1"/>
    </source>
</evidence>
<proteinExistence type="predicted"/>
<feature type="compositionally biased region" description="Polar residues" evidence="1">
    <location>
        <begin position="14"/>
        <end position="23"/>
    </location>
</feature>
<dbReference type="Proteomes" id="UP000243499">
    <property type="component" value="Chromosome 6"/>
</dbReference>
<gene>
    <name evidence="2" type="ORF">PAHAL_6G253600</name>
</gene>
<feature type="region of interest" description="Disordered" evidence="1">
    <location>
        <begin position="1"/>
        <end position="68"/>
    </location>
</feature>